<evidence type="ECO:0000313" key="3">
    <source>
        <dbReference type="Proteomes" id="UP000650467"/>
    </source>
</evidence>
<gene>
    <name evidence="2" type="ORF">HXX76_013085</name>
</gene>
<dbReference type="EMBL" id="JAEHOC010000048">
    <property type="protein sequence ID" value="KAG2426328.1"/>
    <property type="molecule type" value="Genomic_DNA"/>
</dbReference>
<dbReference type="OrthoDB" id="523142at2759"/>
<accession>A0A835VUI0</accession>
<feature type="chain" id="PRO_5032846642" evidence="1">
    <location>
        <begin position="24"/>
        <end position="324"/>
    </location>
</feature>
<feature type="signal peptide" evidence="1">
    <location>
        <begin position="1"/>
        <end position="23"/>
    </location>
</feature>
<proteinExistence type="predicted"/>
<reference evidence="2" key="1">
    <citation type="journal article" date="2020" name="bioRxiv">
        <title>Comparative genomics of Chlamydomonas.</title>
        <authorList>
            <person name="Craig R.J."/>
            <person name="Hasan A.R."/>
            <person name="Ness R.W."/>
            <person name="Keightley P.D."/>
        </authorList>
    </citation>
    <scope>NUCLEOTIDE SEQUENCE</scope>
    <source>
        <strain evidence="2">SAG 7.73</strain>
    </source>
</reference>
<name>A0A835VUI0_CHLIN</name>
<protein>
    <submittedName>
        <fullName evidence="2">Uncharacterized protein</fullName>
    </submittedName>
</protein>
<keyword evidence="3" id="KW-1185">Reference proteome</keyword>
<evidence type="ECO:0000256" key="1">
    <source>
        <dbReference type="SAM" id="SignalP"/>
    </source>
</evidence>
<keyword evidence="1" id="KW-0732">Signal</keyword>
<organism evidence="2 3">
    <name type="scientific">Chlamydomonas incerta</name>
    <dbReference type="NCBI Taxonomy" id="51695"/>
    <lineage>
        <taxon>Eukaryota</taxon>
        <taxon>Viridiplantae</taxon>
        <taxon>Chlorophyta</taxon>
        <taxon>core chlorophytes</taxon>
        <taxon>Chlorophyceae</taxon>
        <taxon>CS clade</taxon>
        <taxon>Chlamydomonadales</taxon>
        <taxon>Chlamydomonadaceae</taxon>
        <taxon>Chlamydomonas</taxon>
    </lineage>
</organism>
<sequence length="324" mass="35898">MAPRREACIALVAALMFVAQAAAGSTITVFGDRVKHPAASKEYARTYIKVPTEHDSTTPVSAVGVELTLGFIRRAQELPATVRMQIPLGPNMVFNYTGNDFNSMFPGVGESPFTFLYWGFNWNGHPPPGIYDNPHFDFHFMMKPYDYWWKEYNPTAHGECGGLNNATFNKVFKAVPASCWPGDVKGPIANLGDSVWAMGSHLYDLSGEEFKQQKPFNFTQIYGQWDGAIAYYEPMVAQDMMLSRPVGYSFCRTLVHNPTNMPEAQLLPRKLCFKKTSKAFYVEYKDFYSVKGGCVATGGVYAGTYPANGPPVPPTCTIPKAPTA</sequence>
<dbReference type="Proteomes" id="UP000650467">
    <property type="component" value="Unassembled WGS sequence"/>
</dbReference>
<evidence type="ECO:0000313" key="2">
    <source>
        <dbReference type="EMBL" id="KAG2426328.1"/>
    </source>
</evidence>
<comment type="caution">
    <text evidence="2">The sequence shown here is derived from an EMBL/GenBank/DDBJ whole genome shotgun (WGS) entry which is preliminary data.</text>
</comment>
<dbReference type="AlphaFoldDB" id="A0A835VUI0"/>